<feature type="compositionally biased region" description="Polar residues" evidence="1">
    <location>
        <begin position="1034"/>
        <end position="1054"/>
    </location>
</feature>
<feature type="compositionally biased region" description="Low complexity" evidence="1">
    <location>
        <begin position="749"/>
        <end position="776"/>
    </location>
</feature>
<dbReference type="SMART" id="SM00233">
    <property type="entry name" value="PH"/>
    <property type="match status" value="1"/>
</dbReference>
<feature type="region of interest" description="Disordered" evidence="1">
    <location>
        <begin position="1"/>
        <end position="43"/>
    </location>
</feature>
<protein>
    <submittedName>
        <fullName evidence="4">Uncharacterized protein</fullName>
    </submittedName>
</protein>
<dbReference type="SUPFAM" id="SSF48425">
    <property type="entry name" value="Sec7 domain"/>
    <property type="match status" value="1"/>
</dbReference>
<dbReference type="PROSITE" id="PS50190">
    <property type="entry name" value="SEC7"/>
    <property type="match status" value="1"/>
</dbReference>
<feature type="region of interest" description="Disordered" evidence="1">
    <location>
        <begin position="105"/>
        <end position="310"/>
    </location>
</feature>
<dbReference type="Gene3D" id="1.10.1000.11">
    <property type="entry name" value="Arf Nucleotide-binding Site Opener,domain 2"/>
    <property type="match status" value="1"/>
</dbReference>
<dbReference type="EMBL" id="JANBPY010001244">
    <property type="protein sequence ID" value="KAJ1960898.1"/>
    <property type="molecule type" value="Genomic_DNA"/>
</dbReference>
<evidence type="ECO:0000259" key="3">
    <source>
        <dbReference type="PROSITE" id="PS50190"/>
    </source>
</evidence>
<dbReference type="InterPro" id="IPR041681">
    <property type="entry name" value="PH_9"/>
</dbReference>
<comment type="caution">
    <text evidence="4">The sequence shown here is derived from an EMBL/GenBank/DDBJ whole genome shotgun (WGS) entry which is preliminary data.</text>
</comment>
<dbReference type="Pfam" id="PF01369">
    <property type="entry name" value="Sec7"/>
    <property type="match status" value="1"/>
</dbReference>
<evidence type="ECO:0000259" key="2">
    <source>
        <dbReference type="PROSITE" id="PS50003"/>
    </source>
</evidence>
<organism evidence="4 5">
    <name type="scientific">Dispira parvispora</name>
    <dbReference type="NCBI Taxonomy" id="1520584"/>
    <lineage>
        <taxon>Eukaryota</taxon>
        <taxon>Fungi</taxon>
        <taxon>Fungi incertae sedis</taxon>
        <taxon>Zoopagomycota</taxon>
        <taxon>Kickxellomycotina</taxon>
        <taxon>Dimargaritomycetes</taxon>
        <taxon>Dimargaritales</taxon>
        <taxon>Dimargaritaceae</taxon>
        <taxon>Dispira</taxon>
    </lineage>
</organism>
<dbReference type="InterPro" id="IPR023394">
    <property type="entry name" value="Sec7_C_sf"/>
</dbReference>
<feature type="compositionally biased region" description="Low complexity" evidence="1">
    <location>
        <begin position="1174"/>
        <end position="1186"/>
    </location>
</feature>
<feature type="region of interest" description="Disordered" evidence="1">
    <location>
        <begin position="1034"/>
        <end position="1063"/>
    </location>
</feature>
<feature type="compositionally biased region" description="Polar residues" evidence="1">
    <location>
        <begin position="985"/>
        <end position="994"/>
    </location>
</feature>
<feature type="compositionally biased region" description="Low complexity" evidence="1">
    <location>
        <begin position="332"/>
        <end position="350"/>
    </location>
</feature>
<dbReference type="Pfam" id="PF15410">
    <property type="entry name" value="PH_9"/>
    <property type="match status" value="1"/>
</dbReference>
<dbReference type="Proteomes" id="UP001150925">
    <property type="component" value="Unassembled WGS sequence"/>
</dbReference>
<feature type="compositionally biased region" description="Low complexity" evidence="1">
    <location>
        <begin position="56"/>
        <end position="70"/>
    </location>
</feature>
<feature type="domain" description="PH" evidence="2">
    <location>
        <begin position="845"/>
        <end position="957"/>
    </location>
</feature>
<feature type="domain" description="SEC7" evidence="3">
    <location>
        <begin position="347"/>
        <end position="553"/>
    </location>
</feature>
<feature type="compositionally biased region" description="Polar residues" evidence="1">
    <location>
        <begin position="564"/>
        <end position="577"/>
    </location>
</feature>
<feature type="compositionally biased region" description="Polar residues" evidence="1">
    <location>
        <begin position="137"/>
        <end position="153"/>
    </location>
</feature>
<sequence length="1274" mass="137124">MPFESGRPPLSLFASRGSIKSSESGSSTPMSTPDSSAVPHRRPKKMTSFWRFFNKTESTPSKSESSICPSVGSAKHSRSKSVNITNTLPDSVLPAVEALPRLNVTVTSTPEKITPLSNKSAKGGEDDFQAVREYPSRQGSLADSAATSNQPPSEESVEDNAAGPVDLEDYSQLSKRASQHPKSDNVQTTPPSRPSHESDNVALAAYVKEGFAAAKQTPGTSPKTPAKGRPKSAIDTSLSTAPVSSSYTEKALPPTPKNSSKPSSGLAGTSSSPANSKNSKHTTSSPASTTHCTTTNMGTSQPPKVSTNSRVSNIDTTAATLVSSSVSPAVLRKSLSSPTRPSGSKSSPSSLVADSPPTSNKDDLRAMDVARNLFHSEEPSLFPEEYVEYLGKRGRQYALIRQHYFSHFDFKGKSLEEAFRSLCAHLFIRGESQVIDRILIDFSRRYHECNPQHSLLTDEDIVYAIAFSILLLNTDLHVSQSDEKLSRSKFIKLTLTTVETCQRLATQKRGTTEATIESTEKTTGSGPTSQSAPNRSGLTSPILSPMMKDLQSSRTEPDTYANREISSNRTTTASSGKRFSFFDTTGIGLGNNSGSRNSERTSVISATHSTGGRDMEQLTNEALTGMLKEIYNSIKHQKLAQPTEALVMSRASLSSYHAGNIMGAGPASGLTRSRSVSGLGPNNLPLTPGATGLRSGRAFIGRRGVLGLGAGNGDGDAFRSTTVQSSPIATVLSGSASNLPHDGGDSGRKSSSSPRLLGIRRSTASPARSRAASVSSFSPKRLTRPFATSLTLSDDEEYGLSDAPLQGFSASMLMAGSSEDTFGEFYHDAPVPNHHGYDERFVKSSVLIRKHLMERSDRRATNRSWKQCYVVLEHGMLNMYKMEKGQADGYEITDPSLQLGHVSLRHSLTSALPPPGYSRTRPHVFAIQLPHGGVYLFQASSMGQLREWVQCCNYWASRESKEPLLGGVCNIDYGWIDPEPDSLDEQSVTSNDPESTAGGEKAATGAPRNASYLTNVATSFQCHSTDSNTSLAVDSASDVKSTTRTTDNMSSVNDPTDRTDVSSITHSIRSVPSTIPHPTSIHQWMPPAYSLMRSNLDESAQLRALLKQIAHLQSELDHHHELRGSIDIRFPPKSPIYNKAFSNWERKSQYLLRELIKYQTYADCLKNAIATQPSATMSTGSSQSSARKTKRKSSCPFTLQQLATADPASQRSSSKNSKSTKPVDKLAGIQGKPSGERTSSKDTSVSHSPTDTETTAASTPKSTVVATQPLKASE</sequence>
<evidence type="ECO:0000256" key="1">
    <source>
        <dbReference type="SAM" id="MobiDB-lite"/>
    </source>
</evidence>
<dbReference type="AlphaFoldDB" id="A0A9W8AT16"/>
<dbReference type="GO" id="GO:0032012">
    <property type="term" value="P:regulation of ARF protein signal transduction"/>
    <property type="evidence" value="ECO:0007669"/>
    <property type="project" value="InterPro"/>
</dbReference>
<dbReference type="PANTHER" id="PTHR10663:SF375">
    <property type="entry name" value="LD29171P"/>
    <property type="match status" value="1"/>
</dbReference>
<feature type="compositionally biased region" description="Low complexity" evidence="1">
    <location>
        <begin position="1209"/>
        <end position="1220"/>
    </location>
</feature>
<dbReference type="InterPro" id="IPR011993">
    <property type="entry name" value="PH-like_dom_sf"/>
</dbReference>
<dbReference type="OrthoDB" id="2157641at2759"/>
<dbReference type="GO" id="GO:0005085">
    <property type="term" value="F:guanyl-nucleotide exchange factor activity"/>
    <property type="evidence" value="ECO:0007669"/>
    <property type="project" value="InterPro"/>
</dbReference>
<feature type="region of interest" description="Disordered" evidence="1">
    <location>
        <begin position="733"/>
        <end position="776"/>
    </location>
</feature>
<dbReference type="PROSITE" id="PS50003">
    <property type="entry name" value="PH_DOMAIN"/>
    <property type="match status" value="1"/>
</dbReference>
<feature type="region of interest" description="Disordered" evidence="1">
    <location>
        <begin position="1173"/>
        <end position="1274"/>
    </location>
</feature>
<feature type="compositionally biased region" description="Low complexity" evidence="1">
    <location>
        <begin position="15"/>
        <end position="33"/>
    </location>
</feature>
<dbReference type="InterPro" id="IPR035999">
    <property type="entry name" value="Sec7_dom_sf"/>
</dbReference>
<name>A0A9W8AT16_9FUNG</name>
<reference evidence="4" key="1">
    <citation type="submission" date="2022-07" db="EMBL/GenBank/DDBJ databases">
        <title>Phylogenomic reconstructions and comparative analyses of Kickxellomycotina fungi.</title>
        <authorList>
            <person name="Reynolds N.K."/>
            <person name="Stajich J.E."/>
            <person name="Barry K."/>
            <person name="Grigoriev I.V."/>
            <person name="Crous P."/>
            <person name="Smith M.E."/>
        </authorList>
    </citation>
    <scope>NUCLEOTIDE SEQUENCE</scope>
    <source>
        <strain evidence="4">RSA 1196</strain>
    </source>
</reference>
<feature type="region of interest" description="Disordered" evidence="1">
    <location>
        <begin position="332"/>
        <end position="363"/>
    </location>
</feature>
<dbReference type="SUPFAM" id="SSF50729">
    <property type="entry name" value="PH domain-like"/>
    <property type="match status" value="1"/>
</dbReference>
<proteinExistence type="predicted"/>
<feature type="compositionally biased region" description="Polar residues" evidence="1">
    <location>
        <begin position="266"/>
        <end position="310"/>
    </location>
</feature>
<keyword evidence="5" id="KW-1185">Reference proteome</keyword>
<dbReference type="PANTHER" id="PTHR10663">
    <property type="entry name" value="GUANYL-NUCLEOTIDE EXCHANGE FACTOR"/>
    <property type="match status" value="1"/>
</dbReference>
<dbReference type="InterPro" id="IPR001849">
    <property type="entry name" value="PH_domain"/>
</dbReference>
<feature type="region of interest" description="Disordered" evidence="1">
    <location>
        <begin position="506"/>
        <end position="577"/>
    </location>
</feature>
<gene>
    <name evidence="4" type="ORF">IWQ62_004055</name>
</gene>
<feature type="compositionally biased region" description="Polar residues" evidence="1">
    <location>
        <begin position="1241"/>
        <end position="1266"/>
    </location>
</feature>
<dbReference type="InterPro" id="IPR000904">
    <property type="entry name" value="Sec7_dom"/>
</dbReference>
<evidence type="ECO:0000313" key="5">
    <source>
        <dbReference type="Proteomes" id="UP001150925"/>
    </source>
</evidence>
<evidence type="ECO:0000313" key="4">
    <source>
        <dbReference type="EMBL" id="KAJ1960898.1"/>
    </source>
</evidence>
<feature type="region of interest" description="Disordered" evidence="1">
    <location>
        <begin position="980"/>
        <end position="1008"/>
    </location>
</feature>
<feature type="region of interest" description="Disordered" evidence="1">
    <location>
        <begin position="56"/>
        <end position="82"/>
    </location>
</feature>
<feature type="compositionally biased region" description="Polar residues" evidence="1">
    <location>
        <begin position="105"/>
        <end position="120"/>
    </location>
</feature>
<accession>A0A9W8AT16</accession>
<feature type="compositionally biased region" description="Polar residues" evidence="1">
    <location>
        <begin position="234"/>
        <end position="248"/>
    </location>
</feature>
<dbReference type="SMART" id="SM00222">
    <property type="entry name" value="Sec7"/>
    <property type="match status" value="1"/>
</dbReference>
<dbReference type="Gene3D" id="2.30.29.30">
    <property type="entry name" value="Pleckstrin-homology domain (PH domain)/Phosphotyrosine-binding domain (PTB)"/>
    <property type="match status" value="1"/>
</dbReference>
<feature type="compositionally biased region" description="Polar residues" evidence="1">
    <location>
        <begin position="506"/>
        <end position="542"/>
    </location>
</feature>